<dbReference type="EMBL" id="SOFY01000045">
    <property type="protein sequence ID" value="TFC47190.1"/>
    <property type="molecule type" value="Genomic_DNA"/>
</dbReference>
<dbReference type="GO" id="GO:0016758">
    <property type="term" value="F:hexosyltransferase activity"/>
    <property type="evidence" value="ECO:0007669"/>
    <property type="project" value="TreeGrafter"/>
</dbReference>
<evidence type="ECO:0000313" key="4">
    <source>
        <dbReference type="EMBL" id="TFC47190.1"/>
    </source>
</evidence>
<dbReference type="InterPro" id="IPR001296">
    <property type="entry name" value="Glyco_trans_1"/>
</dbReference>
<keyword evidence="2" id="KW-0808">Transferase</keyword>
<evidence type="ECO:0000256" key="2">
    <source>
        <dbReference type="ARBA" id="ARBA00022679"/>
    </source>
</evidence>
<dbReference type="PANTHER" id="PTHR45947">
    <property type="entry name" value="SULFOQUINOVOSYL TRANSFERASE SQD2"/>
    <property type="match status" value="1"/>
</dbReference>
<dbReference type="SUPFAM" id="SSF53756">
    <property type="entry name" value="UDP-Glycosyltransferase/glycogen phosphorylase"/>
    <property type="match status" value="1"/>
</dbReference>
<dbReference type="InterPro" id="IPR050194">
    <property type="entry name" value="Glycosyltransferase_grp1"/>
</dbReference>
<sequence>MTVSLSLTSRDKVSVVSAGTPNGIDVAEFDENRFDALSVAELARDIGISPDIPVVGFVGRLTHDKGLGDLEIALRSLHDAALPVQLLLVGGIDDASGAEALERLRAIGMPVISTGHVEKTAVYYQLMDVFCLPSFREGFSTVVLEASCSGIPVVVSNATGVVDAVRDGMTGLVYGVGNGRQLAEKLSILINDAEIARSMADEGRAWVRGTFARDIIQAAFLREYEALLGVQ</sequence>
<evidence type="ECO:0000259" key="3">
    <source>
        <dbReference type="Pfam" id="PF00534"/>
    </source>
</evidence>
<dbReference type="Gene3D" id="3.40.50.2000">
    <property type="entry name" value="Glycogen Phosphorylase B"/>
    <property type="match status" value="1"/>
</dbReference>
<gene>
    <name evidence="4" type="ORF">E3O49_08660</name>
</gene>
<accession>A0AAQ2HFD3</accession>
<dbReference type="AlphaFoldDB" id="A0AAQ2HFD3"/>
<dbReference type="Pfam" id="PF00534">
    <property type="entry name" value="Glycos_transf_1"/>
    <property type="match status" value="1"/>
</dbReference>
<dbReference type="PANTHER" id="PTHR45947:SF3">
    <property type="entry name" value="SULFOQUINOVOSYL TRANSFERASE SQD2"/>
    <property type="match status" value="1"/>
</dbReference>
<comment type="caution">
    <text evidence="4">The sequence shown here is derived from an EMBL/GenBank/DDBJ whole genome shotgun (WGS) entry which is preliminary data.</text>
</comment>
<proteinExistence type="predicted"/>
<evidence type="ECO:0000313" key="5">
    <source>
        <dbReference type="Proteomes" id="UP000297403"/>
    </source>
</evidence>
<dbReference type="Proteomes" id="UP000297403">
    <property type="component" value="Unassembled WGS sequence"/>
</dbReference>
<reference evidence="4 5" key="1">
    <citation type="submission" date="2019-03" db="EMBL/GenBank/DDBJ databases">
        <title>Genomics of glacier-inhabiting Cryobacterium strains.</title>
        <authorList>
            <person name="Liu Q."/>
            <person name="Xin Y.-H."/>
        </authorList>
    </citation>
    <scope>NUCLEOTIDE SEQUENCE [LARGE SCALE GENOMIC DNA]</scope>
    <source>
        <strain evidence="5">TMT1-22</strain>
    </source>
</reference>
<keyword evidence="5" id="KW-1185">Reference proteome</keyword>
<feature type="domain" description="Glycosyl transferase family 1" evidence="3">
    <location>
        <begin position="43"/>
        <end position="206"/>
    </location>
</feature>
<name>A0AAQ2HFD3_9MICO</name>
<evidence type="ECO:0000256" key="1">
    <source>
        <dbReference type="ARBA" id="ARBA00021292"/>
    </source>
</evidence>
<protein>
    <recommendedName>
        <fullName evidence="1">D-inositol 3-phosphate glycosyltransferase</fullName>
    </recommendedName>
</protein>
<organism evidence="4 5">
    <name type="scientific">Cryobacterium shii</name>
    <dbReference type="NCBI Taxonomy" id="1259235"/>
    <lineage>
        <taxon>Bacteria</taxon>
        <taxon>Bacillati</taxon>
        <taxon>Actinomycetota</taxon>
        <taxon>Actinomycetes</taxon>
        <taxon>Micrococcales</taxon>
        <taxon>Microbacteriaceae</taxon>
        <taxon>Cryobacterium</taxon>
    </lineage>
</organism>